<gene>
    <name evidence="1" type="ORF">J9260_15410</name>
</gene>
<dbReference type="Proteomes" id="UP000672009">
    <property type="component" value="Chromosome"/>
</dbReference>
<sequence>MSWLQPTLEDEQDIQQLREVQPELYAYAQVLALALRIDSRLLRNLRLYFLPKSNVELETELWFSSLIHTRNVQAATMYSGIARALCDALKNENLDRFASAKTEIGKLTHHWPETDRIEQEMRWAVLEGNEQTLKNNVQRILKAVTLAEGDIEKRELARWVKGALPVLADIEKVDREQQWLLQYVIAALGASVTWQTKDAELQPMPEVLIKALPKGKSQKVGLRMRPGVLEVLNPNENLKVIELSMPLPTTVMLEFNAKPSNLESGGGLAKLIMDKFQK</sequence>
<dbReference type="RefSeq" id="WP_210218601.1">
    <property type="nucleotide sequence ID" value="NZ_CP072793.1"/>
</dbReference>
<name>A0A975IGU8_9GAMM</name>
<reference evidence="1" key="1">
    <citation type="submission" date="2021-04" db="EMBL/GenBank/DDBJ databases">
        <title>Genomics, taxonomy and metabolism of representatives of sulfur bacteria of the genus Thiothrix: Thiothrix fructosivorans QT, Thiothrix unzii A1T and three new species, Thiothrix subterranea sp. nov., Thiothrix litoralis sp. nov. and 'Candidatus Thiothrix anitrata' sp. nov.</title>
        <authorList>
            <person name="Ravin N.V."/>
            <person name="Smolyakov D."/>
            <person name="Rudenko T.S."/>
            <person name="Mardanov A.V."/>
            <person name="Beletsky A.V."/>
            <person name="Markov N.D."/>
            <person name="Fomenkov A.I."/>
            <person name="Roberts R.J."/>
            <person name="Karnachuk O.V."/>
            <person name="Novikov A."/>
            <person name="Grabovich M.Y."/>
        </authorList>
    </citation>
    <scope>NUCLEOTIDE SEQUENCE</scope>
    <source>
        <strain evidence="1">A1</strain>
    </source>
</reference>
<dbReference type="EMBL" id="CP072793">
    <property type="protein sequence ID" value="QTR53074.1"/>
    <property type="molecule type" value="Genomic_DNA"/>
</dbReference>
<organism evidence="1 2">
    <name type="scientific">Thiothrix unzii</name>
    <dbReference type="NCBI Taxonomy" id="111769"/>
    <lineage>
        <taxon>Bacteria</taxon>
        <taxon>Pseudomonadati</taxon>
        <taxon>Pseudomonadota</taxon>
        <taxon>Gammaproteobacteria</taxon>
        <taxon>Thiotrichales</taxon>
        <taxon>Thiotrichaceae</taxon>
        <taxon>Thiothrix</taxon>
    </lineage>
</organism>
<dbReference type="AlphaFoldDB" id="A0A975IGU8"/>
<accession>A0A975IGU8</accession>
<keyword evidence="2" id="KW-1185">Reference proteome</keyword>
<proteinExistence type="predicted"/>
<protein>
    <submittedName>
        <fullName evidence="1">Uncharacterized protein</fullName>
    </submittedName>
</protein>
<evidence type="ECO:0000313" key="1">
    <source>
        <dbReference type="EMBL" id="QTR53074.1"/>
    </source>
</evidence>
<evidence type="ECO:0000313" key="2">
    <source>
        <dbReference type="Proteomes" id="UP000672009"/>
    </source>
</evidence>
<dbReference type="KEGG" id="tun:J9260_15410"/>